<feature type="region of interest" description="Disordered" evidence="2">
    <location>
        <begin position="359"/>
        <end position="379"/>
    </location>
</feature>
<comment type="subcellular location">
    <subcellularLocation>
        <location evidence="1">Mitochondrion</location>
    </subcellularLocation>
</comment>
<organism evidence="3 4">
    <name type="scientific">Meganyctiphanes norvegica</name>
    <name type="common">Northern krill</name>
    <name type="synonym">Thysanopoda norvegica</name>
    <dbReference type="NCBI Taxonomy" id="48144"/>
    <lineage>
        <taxon>Eukaryota</taxon>
        <taxon>Metazoa</taxon>
        <taxon>Ecdysozoa</taxon>
        <taxon>Arthropoda</taxon>
        <taxon>Crustacea</taxon>
        <taxon>Multicrustacea</taxon>
        <taxon>Malacostraca</taxon>
        <taxon>Eumalacostraca</taxon>
        <taxon>Eucarida</taxon>
        <taxon>Euphausiacea</taxon>
        <taxon>Euphausiidae</taxon>
        <taxon>Meganyctiphanes</taxon>
    </lineage>
</organism>
<dbReference type="PANTHER" id="PTHR21393">
    <property type="entry name" value="MITOCHONDRIAL 28S RIBOSOMAL PROTEIN S27"/>
    <property type="match status" value="1"/>
</dbReference>
<gene>
    <name evidence="3" type="ORF">MNOR_LOCUS38134</name>
</gene>
<dbReference type="Pfam" id="PF10037">
    <property type="entry name" value="MRP-S27"/>
    <property type="match status" value="1"/>
</dbReference>
<dbReference type="GO" id="GO:0005739">
    <property type="term" value="C:mitochondrion"/>
    <property type="evidence" value="ECO:0007669"/>
    <property type="project" value="UniProtKB-SubCell"/>
</dbReference>
<protein>
    <recommendedName>
        <fullName evidence="5">28S ribosomal protein S27, mitochondrial</fullName>
    </recommendedName>
</protein>
<evidence type="ECO:0000313" key="3">
    <source>
        <dbReference type="EMBL" id="CAL4208146.1"/>
    </source>
</evidence>
<evidence type="ECO:0000256" key="1">
    <source>
        <dbReference type="ARBA" id="ARBA00004173"/>
    </source>
</evidence>
<evidence type="ECO:0000313" key="4">
    <source>
        <dbReference type="Proteomes" id="UP001497623"/>
    </source>
</evidence>
<comment type="caution">
    <text evidence="3">The sequence shown here is derived from an EMBL/GenBank/DDBJ whole genome shotgun (WGS) entry which is preliminary data.</text>
</comment>
<accession>A0AAV2SNV3</accession>
<dbReference type="InterPro" id="IPR034913">
    <property type="entry name" value="mS27/PTCD2"/>
</dbReference>
<name>A0AAV2SNV3_MEGNR</name>
<dbReference type="PANTHER" id="PTHR21393:SF0">
    <property type="entry name" value="SMALL RIBOSOMAL SUBUNIT PROTEIN MS27"/>
    <property type="match status" value="1"/>
</dbReference>
<proteinExistence type="predicted"/>
<reference evidence="3 4" key="1">
    <citation type="submission" date="2024-05" db="EMBL/GenBank/DDBJ databases">
        <authorList>
            <person name="Wallberg A."/>
        </authorList>
    </citation>
    <scope>NUCLEOTIDE SEQUENCE [LARGE SCALE GENOMIC DNA]</scope>
</reference>
<evidence type="ECO:0000256" key="2">
    <source>
        <dbReference type="SAM" id="MobiDB-lite"/>
    </source>
</evidence>
<keyword evidence="4" id="KW-1185">Reference proteome</keyword>
<feature type="non-terminal residue" evidence="3">
    <location>
        <position position="1"/>
    </location>
</feature>
<sequence>GKISAIDVDLLVNNLTPQNTVSLLEEVEQMVRRLRRSPETLHTLPSTQHAVIRALFDTAQNQELLKMLCNPLTYGIFLENFTANILLDNFIVNKDYVSGAMVASFLMLQEDFGSKLTRSLAVTAAYNWAMTQHDQIWPNYYIQKEEPLEEVKVRVSYVRNPYFDDHFDLRVPEHIVGKTLAWGAQNLEGSIRSSCELLGWALYQKWNKVSDLINDNKEPFAMCVVDKVKGLLIEAKEEESEEEKISRESILTKLNQVTTVELDIHTELMKLIEVSSKLTENYDIEEQKKLYTSWEEQRQIEVERQLHLYEKQRLMAEIEEKKKDLKEREEVIFFFDNEEKLEMMLPDKKKKYYPKKNSLKFGKKKPKKVDEGYIPPTVR</sequence>
<dbReference type="InterPro" id="IPR019266">
    <property type="entry name" value="Ribosomal_mS27"/>
</dbReference>
<evidence type="ECO:0008006" key="5">
    <source>
        <dbReference type="Google" id="ProtNLM"/>
    </source>
</evidence>
<dbReference type="Proteomes" id="UP001497623">
    <property type="component" value="Unassembled WGS sequence"/>
</dbReference>
<dbReference type="AlphaFoldDB" id="A0AAV2SNV3"/>
<dbReference type="EMBL" id="CAXKWB010083476">
    <property type="protein sequence ID" value="CAL4208146.1"/>
    <property type="molecule type" value="Genomic_DNA"/>
</dbReference>